<feature type="non-terminal residue" evidence="1">
    <location>
        <position position="1"/>
    </location>
</feature>
<keyword evidence="2" id="KW-1185">Reference proteome</keyword>
<dbReference type="AlphaFoldDB" id="A0AAD6AG99"/>
<dbReference type="Proteomes" id="UP001219934">
    <property type="component" value="Unassembled WGS sequence"/>
</dbReference>
<sequence length="148" mass="16004">MFASVKAAGKVASERLTPLSRDWHLSGRIQTLVVSNADRQGGPQGAPVGPLASLSGWVDPSIWWLETTHFIAVTRHDGAARPQPLDLFPALCSSTPRPREAVCRTLGESIDLPRVDGLRDADVTPCCRFSSFLWASLSVTISHTLTLT</sequence>
<evidence type="ECO:0000313" key="2">
    <source>
        <dbReference type="Proteomes" id="UP001219934"/>
    </source>
</evidence>
<proteinExistence type="predicted"/>
<comment type="caution">
    <text evidence="1">The sequence shown here is derived from an EMBL/GenBank/DDBJ whole genome shotgun (WGS) entry which is preliminary data.</text>
</comment>
<reference evidence="1" key="1">
    <citation type="submission" date="2022-11" db="EMBL/GenBank/DDBJ databases">
        <title>Chromosome-level genome of Pogonophryne albipinna.</title>
        <authorList>
            <person name="Jo E."/>
        </authorList>
    </citation>
    <scope>NUCLEOTIDE SEQUENCE</scope>
    <source>
        <strain evidence="1">SGF0006</strain>
        <tissue evidence="1">Muscle</tissue>
    </source>
</reference>
<evidence type="ECO:0000313" key="1">
    <source>
        <dbReference type="EMBL" id="KAJ4924151.1"/>
    </source>
</evidence>
<name>A0AAD6AG99_9TELE</name>
<protein>
    <submittedName>
        <fullName evidence="1">Uncharacterized protein</fullName>
    </submittedName>
</protein>
<accession>A0AAD6AG99</accession>
<gene>
    <name evidence="1" type="ORF">JOQ06_000391</name>
</gene>
<organism evidence="1 2">
    <name type="scientific">Pogonophryne albipinna</name>
    <dbReference type="NCBI Taxonomy" id="1090488"/>
    <lineage>
        <taxon>Eukaryota</taxon>
        <taxon>Metazoa</taxon>
        <taxon>Chordata</taxon>
        <taxon>Craniata</taxon>
        <taxon>Vertebrata</taxon>
        <taxon>Euteleostomi</taxon>
        <taxon>Actinopterygii</taxon>
        <taxon>Neopterygii</taxon>
        <taxon>Teleostei</taxon>
        <taxon>Neoteleostei</taxon>
        <taxon>Acanthomorphata</taxon>
        <taxon>Eupercaria</taxon>
        <taxon>Perciformes</taxon>
        <taxon>Notothenioidei</taxon>
        <taxon>Pogonophryne</taxon>
    </lineage>
</organism>
<dbReference type="EMBL" id="JAPTMU010000023">
    <property type="protein sequence ID" value="KAJ4924151.1"/>
    <property type="molecule type" value="Genomic_DNA"/>
</dbReference>